<dbReference type="PANTHER" id="PTHR42978:SF2">
    <property type="entry name" value="102 KBASES UNSTABLE REGION: FROM 1 TO 119443"/>
    <property type="match status" value="1"/>
</dbReference>
<comment type="cofactor">
    <cofactor evidence="1">
        <name>Zn(2+)</name>
        <dbReference type="ChEBI" id="CHEBI:29105"/>
    </cofactor>
</comment>
<evidence type="ECO:0000256" key="4">
    <source>
        <dbReference type="ARBA" id="ARBA00022801"/>
    </source>
</evidence>
<name>A0A1U7NYM0_9DEIO</name>
<keyword evidence="8" id="KW-1185">Reference proteome</keyword>
<evidence type="ECO:0000259" key="6">
    <source>
        <dbReference type="Pfam" id="PF00753"/>
    </source>
</evidence>
<organism evidence="7 8">
    <name type="scientific">Deinococcus marmoris</name>
    <dbReference type="NCBI Taxonomy" id="249408"/>
    <lineage>
        <taxon>Bacteria</taxon>
        <taxon>Thermotogati</taxon>
        <taxon>Deinococcota</taxon>
        <taxon>Deinococci</taxon>
        <taxon>Deinococcales</taxon>
        <taxon>Deinococcaceae</taxon>
        <taxon>Deinococcus</taxon>
    </lineage>
</organism>
<keyword evidence="3" id="KW-0479">Metal-binding</keyword>
<dbReference type="GO" id="GO:0016787">
    <property type="term" value="F:hydrolase activity"/>
    <property type="evidence" value="ECO:0007669"/>
    <property type="project" value="UniProtKB-KW"/>
</dbReference>
<evidence type="ECO:0000313" key="8">
    <source>
        <dbReference type="Proteomes" id="UP000186607"/>
    </source>
</evidence>
<dbReference type="SUPFAM" id="SSF56281">
    <property type="entry name" value="Metallo-hydrolase/oxidoreductase"/>
    <property type="match status" value="1"/>
</dbReference>
<dbReference type="GO" id="GO:0046872">
    <property type="term" value="F:metal ion binding"/>
    <property type="evidence" value="ECO:0007669"/>
    <property type="project" value="UniProtKB-KW"/>
</dbReference>
<sequence>MTHLRVIPLAAGECLNISALTQRGAAWRVQTYPAGFALLLHPLLGPVLFDTGYSARVQASMRRWPGVLYGLLTPVRLDPRETALSQLARLGFAPDEVREVIVSHLHADHVGGLRDFGAARFSLDAATYAPLRDLRGVAAIRKAFMPELLPDDFEARLHPLDFQPAPPGLSPFAVAADVFGDGSAYAVKVPGHAAGMIALIVRTTPEAVLDGDGAGLMLLAADAAWSVWGLREGLEVHPLARVIFDDAAAERRSAEQLRQWLLAHPRAGVFVSHDAPETGHV</sequence>
<dbReference type="Pfam" id="PF00753">
    <property type="entry name" value="Lactamase_B"/>
    <property type="match status" value="1"/>
</dbReference>
<dbReference type="STRING" id="249408.BOO71_0007105"/>
<gene>
    <name evidence="7" type="ORF">BOO71_0007105</name>
</gene>
<dbReference type="PANTHER" id="PTHR42978">
    <property type="entry name" value="QUORUM-QUENCHING LACTONASE YTNP-RELATED-RELATED"/>
    <property type="match status" value="1"/>
</dbReference>
<dbReference type="InterPro" id="IPR001279">
    <property type="entry name" value="Metallo-B-lactamas"/>
</dbReference>
<evidence type="ECO:0000256" key="1">
    <source>
        <dbReference type="ARBA" id="ARBA00001947"/>
    </source>
</evidence>
<proteinExistence type="inferred from homology"/>
<evidence type="ECO:0000256" key="3">
    <source>
        <dbReference type="ARBA" id="ARBA00022723"/>
    </source>
</evidence>
<protein>
    <submittedName>
        <fullName evidence="7">Metal-dependent hydrolase</fullName>
    </submittedName>
</protein>
<comment type="caution">
    <text evidence="7">The sequence shown here is derived from an EMBL/GenBank/DDBJ whole genome shotgun (WGS) entry which is preliminary data.</text>
</comment>
<dbReference type="AlphaFoldDB" id="A0A1U7NYM0"/>
<dbReference type="CDD" id="cd07730">
    <property type="entry name" value="metallo-hydrolase-like_MBL-fold"/>
    <property type="match status" value="1"/>
</dbReference>
<dbReference type="OrthoDB" id="333278at2"/>
<comment type="similarity">
    <text evidence="2">Belongs to the metallo-beta-lactamase superfamily.</text>
</comment>
<dbReference type="RefSeq" id="WP_075832638.1">
    <property type="nucleotide sequence ID" value="NZ_MSTI01000077.1"/>
</dbReference>
<evidence type="ECO:0000313" key="7">
    <source>
        <dbReference type="EMBL" id="OLV18016.1"/>
    </source>
</evidence>
<reference evidence="7 8" key="1">
    <citation type="submission" date="2017-01" db="EMBL/GenBank/DDBJ databases">
        <title>Genome Analysis of Deinococcus marmoris KOPRI26562.</title>
        <authorList>
            <person name="Kim J.H."/>
            <person name="Oh H.-M."/>
        </authorList>
    </citation>
    <scope>NUCLEOTIDE SEQUENCE [LARGE SCALE GENOMIC DNA]</scope>
    <source>
        <strain evidence="7 8">KOPRI26562</strain>
    </source>
</reference>
<dbReference type="EMBL" id="MSTI01000077">
    <property type="protein sequence ID" value="OLV18016.1"/>
    <property type="molecule type" value="Genomic_DNA"/>
</dbReference>
<dbReference type="Proteomes" id="UP000186607">
    <property type="component" value="Unassembled WGS sequence"/>
</dbReference>
<evidence type="ECO:0000256" key="2">
    <source>
        <dbReference type="ARBA" id="ARBA00007749"/>
    </source>
</evidence>
<keyword evidence="4 7" id="KW-0378">Hydrolase</keyword>
<dbReference type="InterPro" id="IPR051013">
    <property type="entry name" value="MBL_superfamily_lactonases"/>
</dbReference>
<accession>A0A1U7NYM0</accession>
<dbReference type="Gene3D" id="3.60.15.10">
    <property type="entry name" value="Ribonuclease Z/Hydroxyacylglutathione hydrolase-like"/>
    <property type="match status" value="1"/>
</dbReference>
<feature type="domain" description="Metallo-beta-lactamase" evidence="6">
    <location>
        <begin position="47"/>
        <end position="199"/>
    </location>
</feature>
<evidence type="ECO:0000256" key="5">
    <source>
        <dbReference type="ARBA" id="ARBA00022833"/>
    </source>
</evidence>
<dbReference type="eggNOG" id="COG0491">
    <property type="taxonomic scope" value="Bacteria"/>
</dbReference>
<dbReference type="InterPro" id="IPR036866">
    <property type="entry name" value="RibonucZ/Hydroxyglut_hydro"/>
</dbReference>
<keyword evidence="5" id="KW-0862">Zinc</keyword>